<feature type="region of interest" description="Disordered" evidence="1">
    <location>
        <begin position="27"/>
        <end position="56"/>
    </location>
</feature>
<organism evidence="2 3">
    <name type="scientific">Microbotryum saponariae</name>
    <dbReference type="NCBI Taxonomy" id="289078"/>
    <lineage>
        <taxon>Eukaryota</taxon>
        <taxon>Fungi</taxon>
        <taxon>Dikarya</taxon>
        <taxon>Basidiomycota</taxon>
        <taxon>Pucciniomycotina</taxon>
        <taxon>Microbotryomycetes</taxon>
        <taxon>Microbotryales</taxon>
        <taxon>Microbotryaceae</taxon>
        <taxon>Microbotryum</taxon>
    </lineage>
</organism>
<evidence type="ECO:0000256" key="1">
    <source>
        <dbReference type="SAM" id="MobiDB-lite"/>
    </source>
</evidence>
<keyword evidence="3" id="KW-1185">Reference proteome</keyword>
<accession>A0A2X0LNR4</accession>
<sequence>MERPCLLARAFDRSSYTRLARVCPCGPSPHKTTESDAEAALARHENPRRPPPDNRARAGMGLAWVAAGRPFLCDLPTGPVIRPLCRTHSGPPPSLQQPIVFYPLERQVPTLSQALVLDLPPWEARADTRTESSGLRR</sequence>
<feature type="compositionally biased region" description="Basic and acidic residues" evidence="1">
    <location>
        <begin position="41"/>
        <end position="56"/>
    </location>
</feature>
<evidence type="ECO:0000313" key="3">
    <source>
        <dbReference type="Proteomes" id="UP000249723"/>
    </source>
</evidence>
<dbReference type="EMBL" id="FMWP01000107">
    <property type="protein sequence ID" value="SDA00773.1"/>
    <property type="molecule type" value="Genomic_DNA"/>
</dbReference>
<protein>
    <submittedName>
        <fullName evidence="2">BZ3500_MvSof-1268-A1-R1_Chr9g10832 protein</fullName>
    </submittedName>
</protein>
<gene>
    <name evidence="2" type="ORF">BZ3500_MVSOF-1268-A1-R1_CHR9G10832</name>
</gene>
<name>A0A2X0LNR4_9BASI</name>
<dbReference type="Proteomes" id="UP000249723">
    <property type="component" value="Unassembled WGS sequence"/>
</dbReference>
<evidence type="ECO:0000313" key="2">
    <source>
        <dbReference type="EMBL" id="SDA00773.1"/>
    </source>
</evidence>
<proteinExistence type="predicted"/>
<dbReference type="AlphaFoldDB" id="A0A2X0LNR4"/>
<reference evidence="3" key="1">
    <citation type="submission" date="2016-10" db="EMBL/GenBank/DDBJ databases">
        <authorList>
            <person name="Jeantristanb JTB J.-T."/>
            <person name="Ricardo R."/>
        </authorList>
    </citation>
    <scope>NUCLEOTIDE SEQUENCE [LARGE SCALE GENOMIC DNA]</scope>
</reference>